<dbReference type="Pfam" id="PF07715">
    <property type="entry name" value="Plug"/>
    <property type="match status" value="1"/>
</dbReference>
<evidence type="ECO:0000256" key="7">
    <source>
        <dbReference type="ARBA" id="ARBA00023136"/>
    </source>
</evidence>
<reference evidence="15" key="2">
    <citation type="submission" date="2006-05" db="EMBL/GenBank/DDBJ databases">
        <title>Sequencing of the draft genome and assembly of Desulfuromonas acetoxidans DSM 684.</title>
        <authorList>
            <consortium name="US DOE Joint Genome Institute (JGI-PGF)"/>
            <person name="Copeland A."/>
            <person name="Lucas S."/>
            <person name="Lapidus A."/>
            <person name="Barry K."/>
            <person name="Detter J.C."/>
            <person name="Glavina del Rio T."/>
            <person name="Hammon N."/>
            <person name="Israni S."/>
            <person name="Dalin E."/>
            <person name="Tice H."/>
            <person name="Bruce D."/>
            <person name="Pitluck S."/>
            <person name="Richardson P."/>
        </authorList>
    </citation>
    <scope>NUCLEOTIDE SEQUENCE [LARGE SCALE GENOMIC DNA]</scope>
    <source>
        <strain evidence="15">DSM 684</strain>
    </source>
</reference>
<evidence type="ECO:0000256" key="9">
    <source>
        <dbReference type="ARBA" id="ARBA00023237"/>
    </source>
</evidence>
<dbReference type="InterPro" id="IPR039426">
    <property type="entry name" value="TonB-dep_rcpt-like"/>
</dbReference>
<dbReference type="CDD" id="cd01347">
    <property type="entry name" value="ligand_gated_channel"/>
    <property type="match status" value="1"/>
</dbReference>
<dbReference type="InterPro" id="IPR000531">
    <property type="entry name" value="Beta-barrel_TonB"/>
</dbReference>
<keyword evidence="8 15" id="KW-0675">Receptor</keyword>
<evidence type="ECO:0000313" key="15">
    <source>
        <dbReference type="EMBL" id="EAT16006.1"/>
    </source>
</evidence>
<keyword evidence="7 10" id="KW-0472">Membrane</keyword>
<dbReference type="Gene3D" id="2.170.130.10">
    <property type="entry name" value="TonB-dependent receptor, plug domain"/>
    <property type="match status" value="1"/>
</dbReference>
<dbReference type="GO" id="GO:0009279">
    <property type="term" value="C:cell outer membrane"/>
    <property type="evidence" value="ECO:0007669"/>
    <property type="project" value="UniProtKB-SubCell"/>
</dbReference>
<dbReference type="InterPro" id="IPR012910">
    <property type="entry name" value="Plug_dom"/>
</dbReference>
<keyword evidence="6 11" id="KW-0798">TonB box</keyword>
<keyword evidence="4 10" id="KW-0812">Transmembrane</keyword>
<organism evidence="15 16">
    <name type="scientific">Desulfuromonas acetoxidans (strain DSM 684 / 11070)</name>
    <dbReference type="NCBI Taxonomy" id="281689"/>
    <lineage>
        <taxon>Bacteria</taxon>
        <taxon>Pseudomonadati</taxon>
        <taxon>Thermodesulfobacteriota</taxon>
        <taxon>Desulfuromonadia</taxon>
        <taxon>Desulfuromonadales</taxon>
        <taxon>Desulfuromonadaceae</taxon>
        <taxon>Desulfuromonas</taxon>
    </lineage>
</organism>
<evidence type="ECO:0000313" key="16">
    <source>
        <dbReference type="Proteomes" id="UP000005695"/>
    </source>
</evidence>
<feature type="domain" description="TonB-dependent receptor plug" evidence="14">
    <location>
        <begin position="49"/>
        <end position="150"/>
    </location>
</feature>
<sequence>MFASRLKIGGIAVLLFMSTTAWSATSVNDEAVFTLGEVIVTAEQQSVNLATTVTEVSTQDLRDRGAENVAEALQFMPGVDVQTGGKGQSYVSVRGFEQSDLKVLVDGVPVYEQYFRSLDLSQIPVDSIAKITVTKGASSVLYGANTMGGVINIITKRGTATPQTDITTSFGDYGTQNYSISHGGSTDKFNYWMNYSFRESDGFRLSDDFDEHGKFGIDSSLGEDGGKRDDSGYIKQSVNAKLGYTPTDATQVYLTMNYINDEKGIPDSDWYFDNWQQWMVSLVGEHRFNEQLRIKARTFYVDHEDTLKDTDYASSDWFYKSAYDNYTVGGEVQAFWDLGSYSFVKMGANFTRDNSKQQEVLAPGDSWQDAGDFESDTYSLSLEDEITVNDWLSLVLGTSWDYYDPRKADDQPVPDSDAVFNPQLGMVFTLSDATSIHASVGKKTRFPHLKELYSTMSGGNPDLKPQKTIAYEIGITHEFTNRINGSVAYFYNDVEDLIQKTGDKKLNTVHYSNVAEARIHGVEATLNANLTERFEAVFNYTYMRTEDKQNNRELEGRPRHRANLDLRYNFPFGLLVSTQASYTQRQFYIYQESRKSPEIWTKAPDYFLLNLRLEQQLPAFAGIDSSLFLQVDNLTDKDYINVGNLMPGRNFLVGMHAKF</sequence>
<accession>Q1K0D5</accession>
<dbReference type="SUPFAM" id="SSF56935">
    <property type="entry name" value="Porins"/>
    <property type="match status" value="1"/>
</dbReference>
<keyword evidence="2 10" id="KW-0813">Transport</keyword>
<feature type="domain" description="TonB-dependent receptor-like beta-barrel" evidence="13">
    <location>
        <begin position="221"/>
        <end position="634"/>
    </location>
</feature>
<keyword evidence="5 12" id="KW-0732">Signal</keyword>
<dbReference type="PANTHER" id="PTHR30069:SF29">
    <property type="entry name" value="HEMOGLOBIN AND HEMOGLOBIN-HAPTOGLOBIN-BINDING PROTEIN 1-RELATED"/>
    <property type="match status" value="1"/>
</dbReference>
<dbReference type="PANTHER" id="PTHR30069">
    <property type="entry name" value="TONB-DEPENDENT OUTER MEMBRANE RECEPTOR"/>
    <property type="match status" value="1"/>
</dbReference>
<gene>
    <name evidence="15" type="ORF">Dace_2306</name>
</gene>
<dbReference type="InterPro" id="IPR036942">
    <property type="entry name" value="Beta-barrel_TonB_sf"/>
</dbReference>
<proteinExistence type="inferred from homology"/>
<dbReference type="Pfam" id="PF00593">
    <property type="entry name" value="TonB_dep_Rec_b-barrel"/>
    <property type="match status" value="1"/>
</dbReference>
<evidence type="ECO:0000259" key="13">
    <source>
        <dbReference type="Pfam" id="PF00593"/>
    </source>
</evidence>
<keyword evidence="3 10" id="KW-1134">Transmembrane beta strand</keyword>
<dbReference type="RefSeq" id="WP_005999872.1">
    <property type="nucleotide sequence ID" value="NZ_AAEW02000007.1"/>
</dbReference>
<dbReference type="AlphaFoldDB" id="Q1K0D5"/>
<reference evidence="15" key="1">
    <citation type="submission" date="2006-05" db="EMBL/GenBank/DDBJ databases">
        <title>Annotation of the draft genome assembly of Desulfuromonas acetoxidans DSM 684.</title>
        <authorList>
            <consortium name="US DOE Joint Genome Institute (JGI-ORNL)"/>
            <person name="Larimer F."/>
            <person name="Land M."/>
            <person name="Hauser L."/>
        </authorList>
    </citation>
    <scope>NUCLEOTIDE SEQUENCE [LARGE SCALE GENOMIC DNA]</scope>
    <source>
        <strain evidence="15">DSM 684</strain>
    </source>
</reference>
<keyword evidence="16" id="KW-1185">Reference proteome</keyword>
<dbReference type="GO" id="GO:0044718">
    <property type="term" value="P:siderophore transmembrane transport"/>
    <property type="evidence" value="ECO:0007669"/>
    <property type="project" value="TreeGrafter"/>
</dbReference>
<dbReference type="EMBL" id="AAEW02000007">
    <property type="protein sequence ID" value="EAT16006.1"/>
    <property type="molecule type" value="Genomic_DNA"/>
</dbReference>
<name>Q1K0D5_DESA6</name>
<evidence type="ECO:0000256" key="3">
    <source>
        <dbReference type="ARBA" id="ARBA00022452"/>
    </source>
</evidence>
<evidence type="ECO:0000256" key="8">
    <source>
        <dbReference type="ARBA" id="ARBA00023170"/>
    </source>
</evidence>
<feature type="signal peptide" evidence="12">
    <location>
        <begin position="1"/>
        <end position="23"/>
    </location>
</feature>
<evidence type="ECO:0000256" key="5">
    <source>
        <dbReference type="ARBA" id="ARBA00022729"/>
    </source>
</evidence>
<dbReference type="PROSITE" id="PS52016">
    <property type="entry name" value="TONB_DEPENDENT_REC_3"/>
    <property type="match status" value="1"/>
</dbReference>
<evidence type="ECO:0000256" key="6">
    <source>
        <dbReference type="ARBA" id="ARBA00023077"/>
    </source>
</evidence>
<dbReference type="GO" id="GO:0015344">
    <property type="term" value="F:siderophore uptake transmembrane transporter activity"/>
    <property type="evidence" value="ECO:0007669"/>
    <property type="project" value="TreeGrafter"/>
</dbReference>
<evidence type="ECO:0000256" key="2">
    <source>
        <dbReference type="ARBA" id="ARBA00022448"/>
    </source>
</evidence>
<comment type="subcellular location">
    <subcellularLocation>
        <location evidence="1 10">Cell outer membrane</location>
        <topology evidence="1 10">Multi-pass membrane protein</topology>
    </subcellularLocation>
</comment>
<comment type="similarity">
    <text evidence="10 11">Belongs to the TonB-dependent receptor family.</text>
</comment>
<dbReference type="Proteomes" id="UP000005695">
    <property type="component" value="Unassembled WGS sequence"/>
</dbReference>
<feature type="chain" id="PRO_5004192701" evidence="12">
    <location>
        <begin position="24"/>
        <end position="659"/>
    </location>
</feature>
<evidence type="ECO:0000256" key="11">
    <source>
        <dbReference type="RuleBase" id="RU003357"/>
    </source>
</evidence>
<evidence type="ECO:0000259" key="14">
    <source>
        <dbReference type="Pfam" id="PF07715"/>
    </source>
</evidence>
<comment type="caution">
    <text evidence="15">The sequence shown here is derived from an EMBL/GenBank/DDBJ whole genome shotgun (WGS) entry which is preliminary data.</text>
</comment>
<evidence type="ECO:0000256" key="4">
    <source>
        <dbReference type="ARBA" id="ARBA00022692"/>
    </source>
</evidence>
<keyword evidence="9 10" id="KW-0998">Cell outer membrane</keyword>
<evidence type="ECO:0000256" key="10">
    <source>
        <dbReference type="PROSITE-ProRule" id="PRU01360"/>
    </source>
</evidence>
<dbReference type="Gene3D" id="2.40.170.20">
    <property type="entry name" value="TonB-dependent receptor, beta-barrel domain"/>
    <property type="match status" value="1"/>
</dbReference>
<evidence type="ECO:0000256" key="12">
    <source>
        <dbReference type="SAM" id="SignalP"/>
    </source>
</evidence>
<evidence type="ECO:0000256" key="1">
    <source>
        <dbReference type="ARBA" id="ARBA00004571"/>
    </source>
</evidence>
<dbReference type="InterPro" id="IPR037066">
    <property type="entry name" value="Plug_dom_sf"/>
</dbReference>
<protein>
    <submittedName>
        <fullName evidence="15">TonB-dependent receptor</fullName>
    </submittedName>
</protein>
<dbReference type="OrthoDB" id="9800913at2"/>